<evidence type="ECO:0000313" key="3">
    <source>
        <dbReference type="EMBL" id="MBB5374483.1"/>
    </source>
</evidence>
<dbReference type="Gene3D" id="1.10.443.10">
    <property type="entry name" value="Intergrase catalytic core"/>
    <property type="match status" value="1"/>
</dbReference>
<comment type="caution">
    <text evidence="3">The sequence shown here is derived from an EMBL/GenBank/DDBJ whole genome shotgun (WGS) entry which is preliminary data.</text>
</comment>
<evidence type="ECO:0000313" key="4">
    <source>
        <dbReference type="Proteomes" id="UP000553706"/>
    </source>
</evidence>
<accession>A0A840VF11</accession>
<proteinExistence type="predicted"/>
<dbReference type="Pfam" id="PF00589">
    <property type="entry name" value="Phage_integrase"/>
    <property type="match status" value="1"/>
</dbReference>
<dbReference type="EMBL" id="JACHFJ010000019">
    <property type="protein sequence ID" value="MBB5374483.1"/>
    <property type="molecule type" value="Genomic_DNA"/>
</dbReference>
<organism evidence="3 4">
    <name type="scientific">Acidocella aromatica</name>
    <dbReference type="NCBI Taxonomy" id="1303579"/>
    <lineage>
        <taxon>Bacteria</taxon>
        <taxon>Pseudomonadati</taxon>
        <taxon>Pseudomonadota</taxon>
        <taxon>Alphaproteobacteria</taxon>
        <taxon>Acetobacterales</taxon>
        <taxon>Acidocellaceae</taxon>
        <taxon>Acidocella</taxon>
    </lineage>
</organism>
<feature type="domain" description="Tyr recombinase" evidence="2">
    <location>
        <begin position="152"/>
        <end position="352"/>
    </location>
</feature>
<name>A0A840VF11_9PROT</name>
<dbReference type="GO" id="GO:0006310">
    <property type="term" value="P:DNA recombination"/>
    <property type="evidence" value="ECO:0007669"/>
    <property type="project" value="UniProtKB-KW"/>
</dbReference>
<dbReference type="PROSITE" id="PS51898">
    <property type="entry name" value="TYR_RECOMBINASE"/>
    <property type="match status" value="1"/>
</dbReference>
<keyword evidence="1" id="KW-0233">DNA recombination</keyword>
<protein>
    <submittedName>
        <fullName evidence="3">Integrase</fullName>
    </submittedName>
</protein>
<evidence type="ECO:0000259" key="2">
    <source>
        <dbReference type="PROSITE" id="PS51898"/>
    </source>
</evidence>
<dbReference type="InterPro" id="IPR011010">
    <property type="entry name" value="DNA_brk_join_enz"/>
</dbReference>
<dbReference type="Proteomes" id="UP000553706">
    <property type="component" value="Unassembled WGS sequence"/>
</dbReference>
<keyword evidence="4" id="KW-1185">Reference proteome</keyword>
<dbReference type="GO" id="GO:0015074">
    <property type="term" value="P:DNA integration"/>
    <property type="evidence" value="ECO:0007669"/>
    <property type="project" value="InterPro"/>
</dbReference>
<gene>
    <name evidence="3" type="ORF">HNP71_002757</name>
</gene>
<dbReference type="AlphaFoldDB" id="A0A840VF11"/>
<dbReference type="RefSeq" id="WP_183267497.1">
    <property type="nucleotide sequence ID" value="NZ_JACHFJ010000019.1"/>
</dbReference>
<reference evidence="3 4" key="1">
    <citation type="submission" date="2020-08" db="EMBL/GenBank/DDBJ databases">
        <title>Genomic Encyclopedia of Type Strains, Phase IV (KMG-IV): sequencing the most valuable type-strain genomes for metagenomic binning, comparative biology and taxonomic classification.</title>
        <authorList>
            <person name="Goeker M."/>
        </authorList>
    </citation>
    <scope>NUCLEOTIDE SEQUENCE [LARGE SCALE GENOMIC DNA]</scope>
    <source>
        <strain evidence="3 4">DSM 27026</strain>
    </source>
</reference>
<dbReference type="InterPro" id="IPR013762">
    <property type="entry name" value="Integrase-like_cat_sf"/>
</dbReference>
<evidence type="ECO:0000256" key="1">
    <source>
        <dbReference type="ARBA" id="ARBA00023172"/>
    </source>
</evidence>
<dbReference type="GO" id="GO:0003677">
    <property type="term" value="F:DNA binding"/>
    <property type="evidence" value="ECO:0007669"/>
    <property type="project" value="InterPro"/>
</dbReference>
<dbReference type="InterPro" id="IPR002104">
    <property type="entry name" value="Integrase_catalytic"/>
</dbReference>
<sequence length="368" mass="42151">MTKRRSGRSGRKAFRHLLPRHVQSLPVSEWPAGDRERWQRAQTRMSPLDDLCYLLNYAPDSINTFAKTYGSYLAWLDSTGELYPDELPAQRITPDRVGRFILSMRERLRASTIDLTLGNLKYAARGLDFHHDWKWITRHPLAPTASEIRASRRPIAVADTAGWIEYATALLNPAPEKPEVEAALDFRNGVLVFFQVVFTLRRENLAEIKIGQHLVRRGDRYFLQFQKKEVKNQQGLDYEIPAYLVAYLETYLHRYRPVLLNGQPDHGGLWVAEDGPQLAMTGVSAVFKKIGRQIDPDVTSTHPFRHTKATSFIMRHPKYLDLASAALGHKGHSSVNSTYDRSGGLSASRLWNRLVQRKFRAYGDDDHE</sequence>
<dbReference type="SUPFAM" id="SSF56349">
    <property type="entry name" value="DNA breaking-rejoining enzymes"/>
    <property type="match status" value="1"/>
</dbReference>